<accession>A0AAJ8BST6</accession>
<dbReference type="VEuPathDB" id="FungiDB:An01g00830"/>
<dbReference type="RefSeq" id="XP_059603038.1">
    <property type="nucleotide sequence ID" value="XM_059749584.1"/>
</dbReference>
<organism evidence="2">
    <name type="scientific">Aspergillus niger</name>
    <dbReference type="NCBI Taxonomy" id="5061"/>
    <lineage>
        <taxon>Eukaryota</taxon>
        <taxon>Fungi</taxon>
        <taxon>Dikarya</taxon>
        <taxon>Ascomycota</taxon>
        <taxon>Pezizomycotina</taxon>
        <taxon>Eurotiomycetes</taxon>
        <taxon>Eurotiomycetidae</taxon>
        <taxon>Eurotiales</taxon>
        <taxon>Aspergillaceae</taxon>
        <taxon>Aspergillus</taxon>
        <taxon>Aspergillus subgen. Circumdati</taxon>
    </lineage>
</organism>
<reference evidence="2" key="2">
    <citation type="submission" date="2025-08" db="UniProtKB">
        <authorList>
            <consortium name="RefSeq"/>
        </authorList>
    </citation>
    <scope>IDENTIFICATION</scope>
</reference>
<dbReference type="GeneID" id="84589826"/>
<dbReference type="InterPro" id="IPR003340">
    <property type="entry name" value="B3_DNA-bd"/>
</dbReference>
<protein>
    <recommendedName>
        <fullName evidence="1">TF-B3 domain-containing protein</fullName>
    </recommendedName>
</protein>
<evidence type="ECO:0000259" key="1">
    <source>
        <dbReference type="PROSITE" id="PS50863"/>
    </source>
</evidence>
<proteinExistence type="predicted"/>
<name>A0AAJ8BST6_ASPNG</name>
<evidence type="ECO:0000313" key="2">
    <source>
        <dbReference type="RefSeq" id="XP_059603038.1"/>
    </source>
</evidence>
<dbReference type="AlphaFoldDB" id="A0AAJ8BST6"/>
<reference evidence="2" key="1">
    <citation type="submission" date="2025-02" db="EMBL/GenBank/DDBJ databases">
        <authorList>
            <consortium name="NCBI Genome Project"/>
        </authorList>
    </citation>
    <scope>NUCLEOTIDE SEQUENCE</scope>
</reference>
<gene>
    <name evidence="2" type="ORF">An01g00830</name>
</gene>
<dbReference type="KEGG" id="ang:An01g00830"/>
<feature type="domain" description="TF-B3" evidence="1">
    <location>
        <begin position="1"/>
        <end position="56"/>
    </location>
</feature>
<sequence>MTVVNSKATVMEWKAKLTAKIELDSQSLESGMDHGQWLQYAKQSGSDDGQFLTFLL</sequence>
<dbReference type="PROSITE" id="PS50863">
    <property type="entry name" value="B3"/>
    <property type="match status" value="1"/>
</dbReference>